<organism evidence="1">
    <name type="scientific">uncultured Sporomusa sp</name>
    <dbReference type="NCBI Taxonomy" id="307249"/>
    <lineage>
        <taxon>Bacteria</taxon>
        <taxon>Bacillati</taxon>
        <taxon>Bacillota</taxon>
        <taxon>Negativicutes</taxon>
        <taxon>Selenomonadales</taxon>
        <taxon>Sporomusaceae</taxon>
        <taxon>Sporomusa</taxon>
        <taxon>environmental samples</taxon>
    </lineage>
</organism>
<reference evidence="1" key="1">
    <citation type="submission" date="2016-08" db="EMBL/GenBank/DDBJ databases">
        <authorList>
            <person name="Seilhamer J.J."/>
        </authorList>
    </citation>
    <scope>NUCLEOTIDE SEQUENCE</scope>
    <source>
        <strain evidence="1">86</strain>
    </source>
</reference>
<sequence length="66" mass="7798">MVNHIYALFVYTGFQRHRCKVDRRLGLARNTKMSVTVILISIPKKKYFIACHNKTLSLVTNEWPEF</sequence>
<accession>A0A212LZG8</accession>
<evidence type="ECO:0000313" key="1">
    <source>
        <dbReference type="EMBL" id="SCM82918.1"/>
    </source>
</evidence>
<proteinExistence type="predicted"/>
<gene>
    <name evidence="1" type="ORF">KL86SPO_50690</name>
</gene>
<dbReference type="EMBL" id="FMJE01000005">
    <property type="protein sequence ID" value="SCM82918.1"/>
    <property type="molecule type" value="Genomic_DNA"/>
</dbReference>
<dbReference type="AlphaFoldDB" id="A0A212LZG8"/>
<protein>
    <submittedName>
        <fullName evidence="1">Uncharacterized protein</fullName>
    </submittedName>
</protein>
<name>A0A212LZG8_9FIRM</name>